<evidence type="ECO:0000256" key="1">
    <source>
        <dbReference type="ARBA" id="ARBA00022729"/>
    </source>
</evidence>
<dbReference type="Gene3D" id="2.60.40.10">
    <property type="entry name" value="Immunoglobulins"/>
    <property type="match status" value="1"/>
</dbReference>
<protein>
    <recommendedName>
        <fullName evidence="6">Galactose oxidase</fullName>
    </recommendedName>
</protein>
<dbReference type="InterPro" id="IPR015202">
    <property type="entry name" value="GO-like_E_set"/>
</dbReference>
<dbReference type="InterPro" id="IPR013783">
    <property type="entry name" value="Ig-like_fold"/>
</dbReference>
<evidence type="ECO:0000313" key="5">
    <source>
        <dbReference type="Proteomes" id="UP001632038"/>
    </source>
</evidence>
<feature type="domain" description="Glyoxal oxidase N-terminal" evidence="2">
    <location>
        <begin position="27"/>
        <end position="270"/>
    </location>
</feature>
<evidence type="ECO:0008006" key="6">
    <source>
        <dbReference type="Google" id="ProtNLM"/>
    </source>
</evidence>
<dbReference type="CDD" id="cd02851">
    <property type="entry name" value="E_set_GO_C"/>
    <property type="match status" value="1"/>
</dbReference>
<dbReference type="InterPro" id="IPR014756">
    <property type="entry name" value="Ig_E-set"/>
</dbReference>
<evidence type="ECO:0000259" key="2">
    <source>
        <dbReference type="Pfam" id="PF07250"/>
    </source>
</evidence>
<reference evidence="5" key="1">
    <citation type="journal article" date="2024" name="IScience">
        <title>Strigolactones Initiate the Formation of Haustorium-like Structures in Castilleja.</title>
        <authorList>
            <person name="Buerger M."/>
            <person name="Peterson D."/>
            <person name="Chory J."/>
        </authorList>
    </citation>
    <scope>NUCLEOTIDE SEQUENCE [LARGE SCALE GENOMIC DNA]</scope>
</reference>
<keyword evidence="1" id="KW-0732">Signal</keyword>
<evidence type="ECO:0000313" key="4">
    <source>
        <dbReference type="EMBL" id="KAL3640950.1"/>
    </source>
</evidence>
<organism evidence="4 5">
    <name type="scientific">Castilleja foliolosa</name>
    <dbReference type="NCBI Taxonomy" id="1961234"/>
    <lineage>
        <taxon>Eukaryota</taxon>
        <taxon>Viridiplantae</taxon>
        <taxon>Streptophyta</taxon>
        <taxon>Embryophyta</taxon>
        <taxon>Tracheophyta</taxon>
        <taxon>Spermatophyta</taxon>
        <taxon>Magnoliopsida</taxon>
        <taxon>eudicotyledons</taxon>
        <taxon>Gunneridae</taxon>
        <taxon>Pentapetalae</taxon>
        <taxon>asterids</taxon>
        <taxon>lamiids</taxon>
        <taxon>Lamiales</taxon>
        <taxon>Orobanchaceae</taxon>
        <taxon>Pedicularideae</taxon>
        <taxon>Castillejinae</taxon>
        <taxon>Castilleja</taxon>
    </lineage>
</organism>
<evidence type="ECO:0000259" key="3">
    <source>
        <dbReference type="Pfam" id="PF09118"/>
    </source>
</evidence>
<dbReference type="InterPro" id="IPR037293">
    <property type="entry name" value="Gal_Oxidase_central_sf"/>
</dbReference>
<dbReference type="EMBL" id="JAVIJP010000017">
    <property type="protein sequence ID" value="KAL3640950.1"/>
    <property type="molecule type" value="Genomic_DNA"/>
</dbReference>
<accession>A0ABD3DF29</accession>
<dbReference type="Pfam" id="PF07250">
    <property type="entry name" value="Glyoxal_oxid_N"/>
    <property type="match status" value="1"/>
</dbReference>
<feature type="domain" description="Galactose oxidase-like Early set" evidence="3">
    <location>
        <begin position="279"/>
        <end position="389"/>
    </location>
</feature>
<dbReference type="PANTHER" id="PTHR32208:SF62">
    <property type="entry name" value="OXIDASE, PUTATIVE, EXPRESSED-RELATED"/>
    <property type="match status" value="1"/>
</dbReference>
<dbReference type="AlphaFoldDB" id="A0ABD3DF29"/>
<proteinExistence type="predicted"/>
<dbReference type="SUPFAM" id="SSF81296">
    <property type="entry name" value="E set domains"/>
    <property type="match status" value="1"/>
</dbReference>
<dbReference type="Proteomes" id="UP001632038">
    <property type="component" value="Unassembled WGS sequence"/>
</dbReference>
<dbReference type="PANTHER" id="PTHR32208">
    <property type="entry name" value="SECRETED PROTEIN-RELATED"/>
    <property type="match status" value="1"/>
</dbReference>
<sequence>MPDGSLLQTGGFNDGDQNARVFKPCTDNNVIIIGGTGQFNYEFYPKTVGADGLYDLPFLYETSDPRIENNLYPFVFLNVDGNLFIFANNRAILFDYINRVVIRNYPAIPGGDNVNITADVVVCGGAPIGSFTNSSNGDFVGALNTCGRIRITDPDPQWVMETMPLARVMGDMVLLPNGNVLIVNAASAGVSGWDLGRDPVLSPIVYRPNNPFGSRFEIQASSTRPRMYHSTTILLRDGRVVVSGSNPNAYNNFSSRFPTDLTMEAFSPEYLDFQSENLRPIIVSPASHTMIGYGQQLCITFTIAGKVNKDLLMVTMVRPTFTTHSFSMNQILLILGSGNEIGASLGHRRRSTYEVRVMTPGLNILAPPGYYLLFVVYGEVPSQGIWVQIM</sequence>
<dbReference type="Pfam" id="PF09118">
    <property type="entry name" value="GO-like_E_set"/>
    <property type="match status" value="1"/>
</dbReference>
<gene>
    <name evidence="4" type="ORF">CASFOL_015918</name>
</gene>
<dbReference type="InterPro" id="IPR009880">
    <property type="entry name" value="Glyoxal_oxidase_N"/>
</dbReference>
<dbReference type="InterPro" id="IPR011043">
    <property type="entry name" value="Gal_Oxase/kelch_b-propeller"/>
</dbReference>
<comment type="caution">
    <text evidence="4">The sequence shown here is derived from an EMBL/GenBank/DDBJ whole genome shotgun (WGS) entry which is preliminary data.</text>
</comment>
<dbReference type="Gene3D" id="2.130.10.80">
    <property type="entry name" value="Galactose oxidase/kelch, beta-propeller"/>
    <property type="match status" value="1"/>
</dbReference>
<keyword evidence="5" id="KW-1185">Reference proteome</keyword>
<name>A0ABD3DF29_9LAMI</name>
<dbReference type="SUPFAM" id="SSF50965">
    <property type="entry name" value="Galactose oxidase, central domain"/>
    <property type="match status" value="1"/>
</dbReference>